<organism evidence="2 3">
    <name type="scientific">Cronartium quercuum f. sp. fusiforme G11</name>
    <dbReference type="NCBI Taxonomy" id="708437"/>
    <lineage>
        <taxon>Eukaryota</taxon>
        <taxon>Fungi</taxon>
        <taxon>Dikarya</taxon>
        <taxon>Basidiomycota</taxon>
        <taxon>Pucciniomycotina</taxon>
        <taxon>Pucciniomycetes</taxon>
        <taxon>Pucciniales</taxon>
        <taxon>Coleosporiaceae</taxon>
        <taxon>Cronartium</taxon>
    </lineage>
</organism>
<dbReference type="AlphaFoldDB" id="A0A9P6TB85"/>
<feature type="compositionally biased region" description="Basic and acidic residues" evidence="1">
    <location>
        <begin position="144"/>
        <end position="156"/>
    </location>
</feature>
<reference evidence="2" key="1">
    <citation type="submission" date="2013-11" db="EMBL/GenBank/DDBJ databases">
        <title>Genome sequence of the fusiform rust pathogen reveals effectors for host alternation and coevolution with pine.</title>
        <authorList>
            <consortium name="DOE Joint Genome Institute"/>
            <person name="Smith K."/>
            <person name="Pendleton A."/>
            <person name="Kubisiak T."/>
            <person name="Anderson C."/>
            <person name="Salamov A."/>
            <person name="Aerts A."/>
            <person name="Riley R."/>
            <person name="Clum A."/>
            <person name="Lindquist E."/>
            <person name="Ence D."/>
            <person name="Campbell M."/>
            <person name="Kronenberg Z."/>
            <person name="Feau N."/>
            <person name="Dhillon B."/>
            <person name="Hamelin R."/>
            <person name="Burleigh J."/>
            <person name="Smith J."/>
            <person name="Yandell M."/>
            <person name="Nelson C."/>
            <person name="Grigoriev I."/>
            <person name="Davis J."/>
        </authorList>
    </citation>
    <scope>NUCLEOTIDE SEQUENCE</scope>
    <source>
        <strain evidence="2">G11</strain>
    </source>
</reference>
<feature type="compositionally biased region" description="Basic residues" evidence="1">
    <location>
        <begin position="131"/>
        <end position="143"/>
    </location>
</feature>
<sequence>MTPLKVLKTRKWLQHSFFATWNPTPVSLPSEALARVKAGRRLNVSGWQAADQPVNFPDTTSGTDRISRGWFIKPAPHSSWSIAPVWLSLSVNEVWPGSLKTHRSPGSDWRGARQWKWRRERRPLTTAASHPPRRRVRRPHGPRRRAERDRTLKVLN</sequence>
<proteinExistence type="predicted"/>
<feature type="region of interest" description="Disordered" evidence="1">
    <location>
        <begin position="120"/>
        <end position="156"/>
    </location>
</feature>
<evidence type="ECO:0000256" key="1">
    <source>
        <dbReference type="SAM" id="MobiDB-lite"/>
    </source>
</evidence>
<name>A0A9P6TB85_9BASI</name>
<accession>A0A9P6TB85</accession>
<keyword evidence="3" id="KW-1185">Reference proteome</keyword>
<evidence type="ECO:0000313" key="2">
    <source>
        <dbReference type="EMBL" id="KAG0144368.1"/>
    </source>
</evidence>
<protein>
    <submittedName>
        <fullName evidence="2">Uncharacterized protein</fullName>
    </submittedName>
</protein>
<dbReference type="Proteomes" id="UP000886653">
    <property type="component" value="Unassembled WGS sequence"/>
</dbReference>
<comment type="caution">
    <text evidence="2">The sequence shown here is derived from an EMBL/GenBank/DDBJ whole genome shotgun (WGS) entry which is preliminary data.</text>
</comment>
<evidence type="ECO:0000313" key="3">
    <source>
        <dbReference type="Proteomes" id="UP000886653"/>
    </source>
</evidence>
<gene>
    <name evidence="2" type="ORF">CROQUDRAFT_95072</name>
</gene>
<dbReference type="EMBL" id="MU167296">
    <property type="protein sequence ID" value="KAG0144368.1"/>
    <property type="molecule type" value="Genomic_DNA"/>
</dbReference>